<evidence type="ECO:0000256" key="6">
    <source>
        <dbReference type="SAM" id="Phobius"/>
    </source>
</evidence>
<dbReference type="GO" id="GO:0005886">
    <property type="term" value="C:plasma membrane"/>
    <property type="evidence" value="ECO:0007669"/>
    <property type="project" value="UniProtKB-SubCell"/>
</dbReference>
<gene>
    <name evidence="9" type="ORF">FHS18_001572</name>
</gene>
<dbReference type="SMART" id="SM00267">
    <property type="entry name" value="GGDEF"/>
    <property type="match status" value="1"/>
</dbReference>
<evidence type="ECO:0000256" key="3">
    <source>
        <dbReference type="ARBA" id="ARBA00022692"/>
    </source>
</evidence>
<comment type="subcellular location">
    <subcellularLocation>
        <location evidence="1">Cell membrane</location>
        <topology evidence="1">Multi-pass membrane protein</topology>
    </subcellularLocation>
</comment>
<dbReference type="Gene3D" id="6.10.340.10">
    <property type="match status" value="1"/>
</dbReference>
<dbReference type="Pfam" id="PF00990">
    <property type="entry name" value="GGDEF"/>
    <property type="match status" value="1"/>
</dbReference>
<dbReference type="SUPFAM" id="SSF103190">
    <property type="entry name" value="Sensory domain-like"/>
    <property type="match status" value="1"/>
</dbReference>
<dbReference type="InterPro" id="IPR033479">
    <property type="entry name" value="dCache_1"/>
</dbReference>
<keyword evidence="10" id="KW-1185">Reference proteome</keyword>
<evidence type="ECO:0000259" key="7">
    <source>
        <dbReference type="PROSITE" id="PS50885"/>
    </source>
</evidence>
<dbReference type="Pfam" id="PF02743">
    <property type="entry name" value="dCache_1"/>
    <property type="match status" value="1"/>
</dbReference>
<protein>
    <submittedName>
        <fullName evidence="9">Diguanylate cyclase (GGDEF)-like protein</fullName>
    </submittedName>
</protein>
<feature type="domain" description="GGDEF" evidence="8">
    <location>
        <begin position="410"/>
        <end position="546"/>
    </location>
</feature>
<organism evidence="9 10">
    <name type="scientific">Paenibacillus phyllosphaerae</name>
    <dbReference type="NCBI Taxonomy" id="274593"/>
    <lineage>
        <taxon>Bacteria</taxon>
        <taxon>Bacillati</taxon>
        <taxon>Bacillota</taxon>
        <taxon>Bacilli</taxon>
        <taxon>Bacillales</taxon>
        <taxon>Paenibacillaceae</taxon>
        <taxon>Paenibacillus</taxon>
    </lineage>
</organism>
<dbReference type="PROSITE" id="PS50887">
    <property type="entry name" value="GGDEF"/>
    <property type="match status" value="1"/>
</dbReference>
<comment type="caution">
    <text evidence="9">The sequence shown here is derived from an EMBL/GenBank/DDBJ whole genome shotgun (WGS) entry which is preliminary data.</text>
</comment>
<dbReference type="InterPro" id="IPR000160">
    <property type="entry name" value="GGDEF_dom"/>
</dbReference>
<keyword evidence="4 6" id="KW-1133">Transmembrane helix</keyword>
<reference evidence="9 10" key="1">
    <citation type="submission" date="2020-08" db="EMBL/GenBank/DDBJ databases">
        <title>Genomic Encyclopedia of Type Strains, Phase III (KMG-III): the genomes of soil and plant-associated and newly described type strains.</title>
        <authorList>
            <person name="Whitman W."/>
        </authorList>
    </citation>
    <scope>NUCLEOTIDE SEQUENCE [LARGE SCALE GENOMIC DNA]</scope>
    <source>
        <strain evidence="9 10">CECT 5862</strain>
    </source>
</reference>
<evidence type="ECO:0000313" key="10">
    <source>
        <dbReference type="Proteomes" id="UP000570361"/>
    </source>
</evidence>
<keyword evidence="3 6" id="KW-0812">Transmembrane</keyword>
<accession>A0A7W5AVH0</accession>
<evidence type="ECO:0000313" key="9">
    <source>
        <dbReference type="EMBL" id="MBB3109520.1"/>
    </source>
</evidence>
<evidence type="ECO:0000256" key="2">
    <source>
        <dbReference type="ARBA" id="ARBA00022475"/>
    </source>
</evidence>
<dbReference type="InterPro" id="IPR003660">
    <property type="entry name" value="HAMP_dom"/>
</dbReference>
<dbReference type="InterPro" id="IPR029787">
    <property type="entry name" value="Nucleotide_cyclase"/>
</dbReference>
<proteinExistence type="predicted"/>
<evidence type="ECO:0000256" key="5">
    <source>
        <dbReference type="ARBA" id="ARBA00023136"/>
    </source>
</evidence>
<dbReference type="EMBL" id="JACHXK010000002">
    <property type="protein sequence ID" value="MBB3109520.1"/>
    <property type="molecule type" value="Genomic_DNA"/>
</dbReference>
<name>A0A7W5AVH0_9BACL</name>
<sequence length="554" mass="60685">MSFSLHLRTGFAIISAVLIILLSALLSMTMSKQTSLNIQEEIGDSLSNTSYQLADKLDHYMWSRAGEVDVLSTLDALQRPDQPAAIRKLLDQLQTSIPSFTWVGYMDAQGNVVASTNGILTGQNIAQRPVFQNGIKGTFIGDVHEAVLLAKLLPPNPSGEPLQFVDISRPVHNTQGEVVGVLAAHLSWEWSHEVEDTILQPLKDRANSYEIFIVSKQDNTVLLGPDPLVGSKLELASIDKAQHNENGWSTETWPDGKQYLTGYAYGDGYLKYPGLGWTVLVREPVEIAFASVHTLRNQFILLGVGSAIVFAILGWYAAGFVSKPLKRIAVAAERLRKGEDVQIPHHRGIRDIEMLSTSLISLVNDLTRTERALDRMENLAHHDKLTGLPNRIALDSYIEESKEWASKEGHTLTFLYLDLDGFKGINDTLGHLVGDALLQNVAARLQSCMRSNEIAARLGGDEFLAILKTTTPERAIAEGSIAAERIIQTLNQAFVVEGRIVKIGCSVGGAVWPAHSADPIDVMRLADEALYASKRSGKNRITFAGSTHTNHSVG</sequence>
<evidence type="ECO:0000256" key="4">
    <source>
        <dbReference type="ARBA" id="ARBA00022989"/>
    </source>
</evidence>
<dbReference type="CDD" id="cd12914">
    <property type="entry name" value="PDC1_DGC_like"/>
    <property type="match status" value="1"/>
</dbReference>
<dbReference type="CDD" id="cd18774">
    <property type="entry name" value="PDC2_HK_sensor"/>
    <property type="match status" value="1"/>
</dbReference>
<dbReference type="InterPro" id="IPR029151">
    <property type="entry name" value="Sensor-like_sf"/>
</dbReference>
<dbReference type="GO" id="GO:0007165">
    <property type="term" value="P:signal transduction"/>
    <property type="evidence" value="ECO:0007669"/>
    <property type="project" value="InterPro"/>
</dbReference>
<dbReference type="Gene3D" id="3.30.70.270">
    <property type="match status" value="1"/>
</dbReference>
<evidence type="ECO:0000259" key="8">
    <source>
        <dbReference type="PROSITE" id="PS50887"/>
    </source>
</evidence>
<dbReference type="PANTHER" id="PTHR46663">
    <property type="entry name" value="DIGUANYLATE CYCLASE DGCT-RELATED"/>
    <property type="match status" value="1"/>
</dbReference>
<dbReference type="AlphaFoldDB" id="A0A7W5AVH0"/>
<dbReference type="RefSeq" id="WP_246427489.1">
    <property type="nucleotide sequence ID" value="NZ_JACHXK010000002.1"/>
</dbReference>
<dbReference type="InterPro" id="IPR052163">
    <property type="entry name" value="DGC-Regulatory_Protein"/>
</dbReference>
<dbReference type="SUPFAM" id="SSF55073">
    <property type="entry name" value="Nucleotide cyclase"/>
    <property type="match status" value="1"/>
</dbReference>
<dbReference type="Gene3D" id="3.30.450.20">
    <property type="entry name" value="PAS domain"/>
    <property type="match status" value="1"/>
</dbReference>
<dbReference type="CDD" id="cd01949">
    <property type="entry name" value="GGDEF"/>
    <property type="match status" value="1"/>
</dbReference>
<keyword evidence="2" id="KW-1003">Cell membrane</keyword>
<dbReference type="InterPro" id="IPR043128">
    <property type="entry name" value="Rev_trsase/Diguanyl_cyclase"/>
</dbReference>
<dbReference type="PANTHER" id="PTHR46663:SF2">
    <property type="entry name" value="GGDEF DOMAIN-CONTAINING PROTEIN"/>
    <property type="match status" value="1"/>
</dbReference>
<evidence type="ECO:0000256" key="1">
    <source>
        <dbReference type="ARBA" id="ARBA00004651"/>
    </source>
</evidence>
<dbReference type="NCBIfam" id="TIGR00254">
    <property type="entry name" value="GGDEF"/>
    <property type="match status" value="1"/>
</dbReference>
<feature type="domain" description="HAMP" evidence="7">
    <location>
        <begin position="319"/>
        <end position="371"/>
    </location>
</feature>
<dbReference type="FunFam" id="3.30.70.270:FF:000001">
    <property type="entry name" value="Diguanylate cyclase domain protein"/>
    <property type="match status" value="1"/>
</dbReference>
<feature type="transmembrane region" description="Helical" evidence="6">
    <location>
        <begin position="299"/>
        <end position="318"/>
    </location>
</feature>
<keyword evidence="5 6" id="KW-0472">Membrane</keyword>
<dbReference type="PROSITE" id="PS50885">
    <property type="entry name" value="HAMP"/>
    <property type="match status" value="1"/>
</dbReference>
<dbReference type="Proteomes" id="UP000570361">
    <property type="component" value="Unassembled WGS sequence"/>
</dbReference>